<dbReference type="PANTHER" id="PTHR11005">
    <property type="entry name" value="LYSOSOMAL ACID LIPASE-RELATED"/>
    <property type="match status" value="1"/>
</dbReference>
<accession>A0A836JU30</accession>
<comment type="caution">
    <text evidence="3">The sequence shown here is derived from an EMBL/GenBank/DDBJ whole genome shotgun (WGS) entry which is preliminary data.</text>
</comment>
<proteinExistence type="predicted"/>
<dbReference type="AlphaFoldDB" id="A0A836JU30"/>
<dbReference type="InterPro" id="IPR006693">
    <property type="entry name" value="AB_hydrolase_lipase"/>
</dbReference>
<dbReference type="Pfam" id="PF04083">
    <property type="entry name" value="Abhydro_lipase"/>
    <property type="match status" value="1"/>
</dbReference>
<dbReference type="EMBL" id="JAANIA010000175">
    <property type="protein sequence ID" value="KAG5326613.1"/>
    <property type="molecule type" value="Genomic_DNA"/>
</dbReference>
<evidence type="ECO:0000313" key="3">
    <source>
        <dbReference type="EMBL" id="KAG5326613.1"/>
    </source>
</evidence>
<name>A0A836JU30_9HYME</name>
<feature type="non-terminal residue" evidence="3">
    <location>
        <position position="1"/>
    </location>
</feature>
<keyword evidence="1" id="KW-0732">Signal</keyword>
<dbReference type="Proteomes" id="UP000668214">
    <property type="component" value="Unassembled WGS sequence"/>
</dbReference>
<feature type="chain" id="PRO_5032306275" evidence="1">
    <location>
        <begin position="22"/>
        <end position="235"/>
    </location>
</feature>
<evidence type="ECO:0000256" key="1">
    <source>
        <dbReference type="SAM" id="SignalP"/>
    </source>
</evidence>
<evidence type="ECO:0000313" key="4">
    <source>
        <dbReference type="Proteomes" id="UP000668214"/>
    </source>
</evidence>
<dbReference type="SUPFAM" id="SSF53474">
    <property type="entry name" value="alpha/beta-Hydrolases"/>
    <property type="match status" value="1"/>
</dbReference>
<evidence type="ECO:0000259" key="2">
    <source>
        <dbReference type="Pfam" id="PF04083"/>
    </source>
</evidence>
<dbReference type="InterPro" id="IPR029058">
    <property type="entry name" value="AB_hydrolase_fold"/>
</dbReference>
<dbReference type="GO" id="GO:0006629">
    <property type="term" value="P:lipid metabolic process"/>
    <property type="evidence" value="ECO:0007669"/>
    <property type="project" value="InterPro"/>
</dbReference>
<sequence>MRMGMKFVIFILMLTVVLVQARLNFWKDLMFSQKAIINYLFPKDPGIVRVRKPEEVETAVNNVTTMDFIGLVERYGYSAEKHYVTTEDGYMLTIHRISASPLCKGRQKRGVIFFQNGLLGSSDLWVLTVLAKILVTFLLTDEGYDIWLGNYRGNTYCRSHIKLSSRDRDFWQYSFHEIGTRDLPAMIDYVLSNTKQKFLRYVGFSMETTIFFILLSTRPDNAKVKLGVCFAPIAI</sequence>
<feature type="non-terminal residue" evidence="3">
    <location>
        <position position="235"/>
    </location>
</feature>
<feature type="domain" description="Partial AB-hydrolase lipase" evidence="2">
    <location>
        <begin position="71"/>
        <end position="127"/>
    </location>
</feature>
<reference evidence="3" key="1">
    <citation type="submission" date="2020-02" db="EMBL/GenBank/DDBJ databases">
        <title>Relaxed selection underlies rapid genomic changes in the transitions from sociality to social parasitism in ants.</title>
        <authorList>
            <person name="Bi X."/>
        </authorList>
    </citation>
    <scope>NUCLEOTIDE SEQUENCE</scope>
    <source>
        <strain evidence="3">BGI-DK2014c</strain>
        <tissue evidence="3">Whole body</tissue>
    </source>
</reference>
<keyword evidence="4" id="KW-1185">Reference proteome</keyword>
<dbReference type="Gene3D" id="3.40.50.1820">
    <property type="entry name" value="alpha/beta hydrolase"/>
    <property type="match status" value="1"/>
</dbReference>
<protein>
    <submittedName>
        <fullName evidence="3">LIPK Lipase</fullName>
    </submittedName>
</protein>
<gene>
    <name evidence="3" type="primary">Lipk</name>
    <name evidence="3" type="ORF">G6Z78_0003713</name>
</gene>
<feature type="signal peptide" evidence="1">
    <location>
        <begin position="1"/>
        <end position="21"/>
    </location>
</feature>
<organism evidence="3 4">
    <name type="scientific">Pseudoatta argentina</name>
    <dbReference type="NCBI Taxonomy" id="621737"/>
    <lineage>
        <taxon>Eukaryota</taxon>
        <taxon>Metazoa</taxon>
        <taxon>Ecdysozoa</taxon>
        <taxon>Arthropoda</taxon>
        <taxon>Hexapoda</taxon>
        <taxon>Insecta</taxon>
        <taxon>Pterygota</taxon>
        <taxon>Neoptera</taxon>
        <taxon>Endopterygota</taxon>
        <taxon>Hymenoptera</taxon>
        <taxon>Apocrita</taxon>
        <taxon>Aculeata</taxon>
        <taxon>Formicoidea</taxon>
        <taxon>Formicidae</taxon>
        <taxon>Myrmicinae</taxon>
        <taxon>Pseudoatta</taxon>
    </lineage>
</organism>